<dbReference type="PANTHER" id="PTHR45997:SF2">
    <property type="entry name" value="ATP DEPENDENT DNA LIGASE DOMAIN PROTEIN (AFU_ORTHOLOGUE AFUA_5G02430)"/>
    <property type="match status" value="1"/>
</dbReference>
<organism evidence="8 9">
    <name type="scientific">Aspergillus ellipticus CBS 707.79</name>
    <dbReference type="NCBI Taxonomy" id="1448320"/>
    <lineage>
        <taxon>Eukaryota</taxon>
        <taxon>Fungi</taxon>
        <taxon>Dikarya</taxon>
        <taxon>Ascomycota</taxon>
        <taxon>Pezizomycotina</taxon>
        <taxon>Eurotiomycetes</taxon>
        <taxon>Eurotiomycetidae</taxon>
        <taxon>Eurotiales</taxon>
        <taxon>Aspergillaceae</taxon>
        <taxon>Aspergillus</taxon>
        <taxon>Aspergillus subgen. Circumdati</taxon>
    </lineage>
</organism>
<dbReference type="SUPFAM" id="SSF56091">
    <property type="entry name" value="DNA ligase/mRNA capping enzyme, catalytic domain"/>
    <property type="match status" value="1"/>
</dbReference>
<protein>
    <submittedName>
        <fullName evidence="8">Putative ATP-dependent DNA ligase</fullName>
    </submittedName>
</protein>
<dbReference type="CDD" id="cd08039">
    <property type="entry name" value="Adenylation_DNA_ligase_Fungal"/>
    <property type="match status" value="1"/>
</dbReference>
<keyword evidence="4" id="KW-0067">ATP-binding</keyword>
<dbReference type="PROSITE" id="PS50160">
    <property type="entry name" value="DNA_LIGASE_A3"/>
    <property type="match status" value="1"/>
</dbReference>
<dbReference type="OrthoDB" id="2160351at2759"/>
<evidence type="ECO:0000256" key="6">
    <source>
        <dbReference type="SAM" id="MobiDB-lite"/>
    </source>
</evidence>
<feature type="compositionally biased region" description="Polar residues" evidence="6">
    <location>
        <begin position="773"/>
        <end position="786"/>
    </location>
</feature>
<feature type="compositionally biased region" description="Polar residues" evidence="6">
    <location>
        <begin position="844"/>
        <end position="856"/>
    </location>
</feature>
<evidence type="ECO:0000256" key="1">
    <source>
        <dbReference type="ARBA" id="ARBA00007572"/>
    </source>
</evidence>
<dbReference type="GO" id="GO:0005524">
    <property type="term" value="F:ATP binding"/>
    <property type="evidence" value="ECO:0007669"/>
    <property type="project" value="UniProtKB-KW"/>
</dbReference>
<dbReference type="AlphaFoldDB" id="A0A319CVL7"/>
<feature type="domain" description="ATP-dependent DNA ligase family profile" evidence="7">
    <location>
        <begin position="393"/>
        <end position="536"/>
    </location>
</feature>
<dbReference type="GO" id="GO:0006303">
    <property type="term" value="P:double-strand break repair via nonhomologous end joining"/>
    <property type="evidence" value="ECO:0007669"/>
    <property type="project" value="TreeGrafter"/>
</dbReference>
<evidence type="ECO:0000256" key="5">
    <source>
        <dbReference type="ARBA" id="ARBA00023242"/>
    </source>
</evidence>
<dbReference type="GO" id="GO:0032807">
    <property type="term" value="C:DNA ligase IV complex"/>
    <property type="evidence" value="ECO:0007669"/>
    <property type="project" value="TreeGrafter"/>
</dbReference>
<evidence type="ECO:0000256" key="4">
    <source>
        <dbReference type="ARBA" id="ARBA00022840"/>
    </source>
</evidence>
<dbReference type="EMBL" id="KZ826034">
    <property type="protein sequence ID" value="PYH89345.1"/>
    <property type="molecule type" value="Genomic_DNA"/>
</dbReference>
<accession>A0A319CVL7</accession>
<feature type="region of interest" description="Disordered" evidence="6">
    <location>
        <begin position="752"/>
        <end position="856"/>
    </location>
</feature>
<feature type="region of interest" description="Disordered" evidence="6">
    <location>
        <begin position="689"/>
        <end position="719"/>
    </location>
</feature>
<proteinExistence type="inferred from homology"/>
<comment type="similarity">
    <text evidence="1">Belongs to the ATP-dependent DNA ligase family.</text>
</comment>
<dbReference type="Gene3D" id="3.30.470.30">
    <property type="entry name" value="DNA ligase/mRNA capping enzyme"/>
    <property type="match status" value="1"/>
</dbReference>
<dbReference type="GO" id="GO:0006297">
    <property type="term" value="P:nucleotide-excision repair, DNA gap filling"/>
    <property type="evidence" value="ECO:0007669"/>
    <property type="project" value="TreeGrafter"/>
</dbReference>
<dbReference type="InterPro" id="IPR012308">
    <property type="entry name" value="DNA_ligase_ATP-dep_N"/>
</dbReference>
<evidence type="ECO:0000259" key="7">
    <source>
        <dbReference type="PROSITE" id="PS50160"/>
    </source>
</evidence>
<dbReference type="Proteomes" id="UP000247810">
    <property type="component" value="Unassembled WGS sequence"/>
</dbReference>
<gene>
    <name evidence="8" type="ORF">BO71DRAFT_363648</name>
</gene>
<dbReference type="VEuPathDB" id="FungiDB:BO71DRAFT_363648"/>
<dbReference type="PANTHER" id="PTHR45997">
    <property type="entry name" value="DNA LIGASE 4"/>
    <property type="match status" value="1"/>
</dbReference>
<dbReference type="GO" id="GO:0003910">
    <property type="term" value="F:DNA ligase (ATP) activity"/>
    <property type="evidence" value="ECO:0007669"/>
    <property type="project" value="InterPro"/>
</dbReference>
<dbReference type="GO" id="GO:0003677">
    <property type="term" value="F:DNA binding"/>
    <property type="evidence" value="ECO:0007669"/>
    <property type="project" value="InterPro"/>
</dbReference>
<dbReference type="InterPro" id="IPR029710">
    <property type="entry name" value="LIG4"/>
</dbReference>
<dbReference type="Pfam" id="PF04675">
    <property type="entry name" value="DNA_ligase_A_N"/>
    <property type="match status" value="1"/>
</dbReference>
<sequence length="1067" mass="119957">MGFKFTHLCDLLSSIENNRTLKASHEAKAVNPDARVVTRWFAQHGKQIYDKSTDQVALLSCMFPEKRTDRVYWLQDTTLSRIIARCLLLGVSRRKELDQWRDSGAGDLGQCVENVMRQAENDVKSSQGVTVEEIDYALNKIASRCKFSGPRVRRQRTAVDVDETLSSLYRRLSSRDAKWLTRMILKSYFPVVLPMNLTLKSFHFLLPHLLLFQDSFEGALNMLTSGPISHLPPHPDYALAKDLGPIALQHLNPNIGVKIGRPEYYKARSIKHCCRMVGSRRMSMERKYDGEYCQIHIDLSNRLNPIQIFSKSGKDSTADRAGIHQVIRDSLRLDETDCKISHRCILEGELLVWSDKHDKIMDFHKLRKFISRSGTFIGTESDSPPQAYEHLMIMFFDILLIDDNICLKLPHRDRRLLLKNTVRVVSGRADISEQWVLDFSRYGTQSRLESIFARGINERWEGFVLKGCEDPYFTIFSNESNNSAGRWIKLKKDYIPGLGDTVDLAIIGGRYNSRDAQALSQVTKLLWTEFFIGCLVNKDAVVQFNVPPKFRVVDVINRHCMSIKTMQILNQFGEFCSCSMDSGHGFTLEYGESVSVRLDNVFKTPFVVEMLGSSFEKPSGARYYTLRFPRITKILSDRSFEDAASFSELQLLAQDARSVPVEDSEEQEYDWAKRLKMGHASSKYIVNRSQTQTTTCSSQSMPESGTGNLHPGTSSLSSNTALSVQDDSLSQAHQYDRPSHDIQHNIPIYVDLTLDSSPPPEGSNVPGNHLTDNENLSSHTAGQRKNSTQSTSSSHKESASPYQSSEPKSTGPHDRLSALDTTPPTQPSISRNHSAHRATKKIDTTISSPQTPNKKIQSPMLQIPKYIHQDPPTASTNNIHSIPNTSPTLPSFLQALISPDFQSRLKLSNPHAASQDTAFGIILLPSTQPTLGTLLMELSKGISKSLQPHHPPRGTVFILDSKTLDLDTPTDLRFCLRQTWENISKEYFYASVTWKSKQPLLPMSFLADEITGTPVEEQAKDASNLGCSKGKGGPQVSVNFKRHGLGLLGEFSSLDPLVHVHWGVYSQ</sequence>
<feature type="compositionally biased region" description="Polar residues" evidence="6">
    <location>
        <begin position="701"/>
        <end position="719"/>
    </location>
</feature>
<name>A0A319CVL7_9EURO</name>
<dbReference type="InterPro" id="IPR012310">
    <property type="entry name" value="DNA_ligase_ATP-dep_cent"/>
</dbReference>
<dbReference type="Gene3D" id="2.40.50.140">
    <property type="entry name" value="Nucleic acid-binding proteins"/>
    <property type="match status" value="1"/>
</dbReference>
<feature type="compositionally biased region" description="Polar residues" evidence="6">
    <location>
        <begin position="819"/>
        <end position="832"/>
    </location>
</feature>
<keyword evidence="3" id="KW-0547">Nucleotide-binding</keyword>
<keyword evidence="5" id="KW-0539">Nucleus</keyword>
<evidence type="ECO:0000313" key="8">
    <source>
        <dbReference type="EMBL" id="PYH89345.1"/>
    </source>
</evidence>
<dbReference type="InterPro" id="IPR012340">
    <property type="entry name" value="NA-bd_OB-fold"/>
</dbReference>
<keyword evidence="2 8" id="KW-0436">Ligase</keyword>
<dbReference type="Gene3D" id="1.10.3260.10">
    <property type="entry name" value="DNA ligase, ATP-dependent, N-terminal domain"/>
    <property type="match status" value="1"/>
</dbReference>
<dbReference type="GO" id="GO:0006310">
    <property type="term" value="P:DNA recombination"/>
    <property type="evidence" value="ECO:0007669"/>
    <property type="project" value="InterPro"/>
</dbReference>
<dbReference type="Pfam" id="PF01068">
    <property type="entry name" value="DNA_ligase_A_M"/>
    <property type="match status" value="1"/>
</dbReference>
<feature type="compositionally biased region" description="Low complexity" evidence="6">
    <location>
        <begin position="689"/>
        <end position="700"/>
    </location>
</feature>
<reference evidence="8 9" key="1">
    <citation type="submission" date="2018-02" db="EMBL/GenBank/DDBJ databases">
        <title>The genomes of Aspergillus section Nigri reveals drivers in fungal speciation.</title>
        <authorList>
            <consortium name="DOE Joint Genome Institute"/>
            <person name="Vesth T.C."/>
            <person name="Nybo J."/>
            <person name="Theobald S."/>
            <person name="Brandl J."/>
            <person name="Frisvad J.C."/>
            <person name="Nielsen K.F."/>
            <person name="Lyhne E.K."/>
            <person name="Kogle M.E."/>
            <person name="Kuo A."/>
            <person name="Riley R."/>
            <person name="Clum A."/>
            <person name="Nolan M."/>
            <person name="Lipzen A."/>
            <person name="Salamov A."/>
            <person name="Henrissat B."/>
            <person name="Wiebenga A."/>
            <person name="De vries R.P."/>
            <person name="Grigoriev I.V."/>
            <person name="Mortensen U.H."/>
            <person name="Andersen M.R."/>
            <person name="Baker S.E."/>
        </authorList>
    </citation>
    <scope>NUCLEOTIDE SEQUENCE [LARGE SCALE GENOMIC DNA]</scope>
    <source>
        <strain evidence="8 9">CBS 707.79</strain>
    </source>
</reference>
<evidence type="ECO:0000256" key="2">
    <source>
        <dbReference type="ARBA" id="ARBA00022598"/>
    </source>
</evidence>
<evidence type="ECO:0000256" key="3">
    <source>
        <dbReference type="ARBA" id="ARBA00022741"/>
    </source>
</evidence>
<dbReference type="InterPro" id="IPR036599">
    <property type="entry name" value="DNA_ligase_N_sf"/>
</dbReference>
<evidence type="ECO:0000313" key="9">
    <source>
        <dbReference type="Proteomes" id="UP000247810"/>
    </source>
</evidence>
<dbReference type="STRING" id="1448320.A0A319CVL7"/>
<keyword evidence="9" id="KW-1185">Reference proteome</keyword>